<gene>
    <name evidence="2" type="ORF">EJ05DRAFT_504814</name>
</gene>
<organism evidence="2 3">
    <name type="scientific">Pseudovirgaria hyperparasitica</name>
    <dbReference type="NCBI Taxonomy" id="470096"/>
    <lineage>
        <taxon>Eukaryota</taxon>
        <taxon>Fungi</taxon>
        <taxon>Dikarya</taxon>
        <taxon>Ascomycota</taxon>
        <taxon>Pezizomycotina</taxon>
        <taxon>Dothideomycetes</taxon>
        <taxon>Dothideomycetes incertae sedis</taxon>
        <taxon>Acrospermales</taxon>
        <taxon>Acrospermaceae</taxon>
        <taxon>Pseudovirgaria</taxon>
    </lineage>
</organism>
<sequence length="623" mass="68914">MSFERAQMSMPLPRTLPRNFTFHYTDGQPRTPEPQQSSEAANEPPRLPKLKITRKRPIRSNLPSYDVNAISHDVPIPSIETTEVPAGSSFSNIDRPELIAGYLQPDAIYHRFTSPPKTPAAQVVPEFLSYGAACEWAESDSMSQGESISRPSSSCSGFSDSSSFSSLSFGDSCTSPEDDCADPFFSYSTTPLDSSANPQSNYSRAPKRKAPKHIFTEDMDRHLWLTYMRYLQDPTVTPFKMLPSVAPPLGVCTRVAREAKKTWKGTRLSSLRKGIFHKPQPLGSSLAAKSGSSTPTTCPSTNKPIGNWPRENGIARNRLRELTKSKPTLSAHYTRLVNCRTPSPFPSSRQTSLQPNSGRGTPPVQDVSTSFARDMNVSLVASTASSMQLGNPLSQLGTEDHAGASRSEESFGQSVARPSVSHQKSQSLHIGSQIDHSLSTTSNQRSLRSPFHERAQRSGRRSTSYRRNKNNGSTFGPPLDVRAPISLNRSFKRRAQNQLDNATSPHREIVLQELFGTPAEISHRRIRSRGFSLGDMSDGRHLSSLFTPPPPLQRTLETTFWQAITPQEISNSSMPQHPATIRLGSPFGGRSSNVHFNTFPRRNLTSQLFEPTTSFEDRLGNIR</sequence>
<proteinExistence type="predicted"/>
<feature type="compositionally biased region" description="Polar residues" evidence="1">
    <location>
        <begin position="346"/>
        <end position="359"/>
    </location>
</feature>
<feature type="region of interest" description="Disordered" evidence="1">
    <location>
        <begin position="279"/>
        <end position="312"/>
    </location>
</feature>
<evidence type="ECO:0000313" key="3">
    <source>
        <dbReference type="Proteomes" id="UP000799437"/>
    </source>
</evidence>
<dbReference type="OrthoDB" id="419770at2759"/>
<feature type="region of interest" description="Disordered" evidence="1">
    <location>
        <begin position="389"/>
        <end position="482"/>
    </location>
</feature>
<dbReference type="Proteomes" id="UP000799437">
    <property type="component" value="Unassembled WGS sequence"/>
</dbReference>
<evidence type="ECO:0000313" key="2">
    <source>
        <dbReference type="EMBL" id="KAF2753726.1"/>
    </source>
</evidence>
<feature type="region of interest" description="Disordered" evidence="1">
    <location>
        <begin position="191"/>
        <end position="210"/>
    </location>
</feature>
<protein>
    <submittedName>
        <fullName evidence="2">Uncharacterized protein</fullName>
    </submittedName>
</protein>
<dbReference type="AlphaFoldDB" id="A0A6A6VVB1"/>
<dbReference type="GeneID" id="54488678"/>
<feature type="region of interest" description="Disordered" evidence="1">
    <location>
        <begin position="339"/>
        <end position="367"/>
    </location>
</feature>
<feature type="compositionally biased region" description="Low complexity" evidence="1">
    <location>
        <begin position="282"/>
        <end position="301"/>
    </location>
</feature>
<dbReference type="EMBL" id="ML996583">
    <property type="protein sequence ID" value="KAF2753726.1"/>
    <property type="molecule type" value="Genomic_DNA"/>
</dbReference>
<feature type="region of interest" description="Disordered" evidence="1">
    <location>
        <begin position="1"/>
        <end position="55"/>
    </location>
</feature>
<feature type="compositionally biased region" description="Basic residues" evidence="1">
    <location>
        <begin position="457"/>
        <end position="469"/>
    </location>
</feature>
<accession>A0A6A6VVB1</accession>
<feature type="compositionally biased region" description="Polar residues" evidence="1">
    <location>
        <begin position="191"/>
        <end position="203"/>
    </location>
</feature>
<feature type="compositionally biased region" description="Polar residues" evidence="1">
    <location>
        <begin position="420"/>
        <end position="447"/>
    </location>
</feature>
<dbReference type="RefSeq" id="XP_033596177.1">
    <property type="nucleotide sequence ID" value="XM_033747624.1"/>
</dbReference>
<reference evidence="2" key="1">
    <citation type="journal article" date="2020" name="Stud. Mycol.">
        <title>101 Dothideomycetes genomes: a test case for predicting lifestyles and emergence of pathogens.</title>
        <authorList>
            <person name="Haridas S."/>
            <person name="Albert R."/>
            <person name="Binder M."/>
            <person name="Bloem J."/>
            <person name="Labutti K."/>
            <person name="Salamov A."/>
            <person name="Andreopoulos B."/>
            <person name="Baker S."/>
            <person name="Barry K."/>
            <person name="Bills G."/>
            <person name="Bluhm B."/>
            <person name="Cannon C."/>
            <person name="Castanera R."/>
            <person name="Culley D."/>
            <person name="Daum C."/>
            <person name="Ezra D."/>
            <person name="Gonzalez J."/>
            <person name="Henrissat B."/>
            <person name="Kuo A."/>
            <person name="Liang C."/>
            <person name="Lipzen A."/>
            <person name="Lutzoni F."/>
            <person name="Magnuson J."/>
            <person name="Mondo S."/>
            <person name="Nolan M."/>
            <person name="Ohm R."/>
            <person name="Pangilinan J."/>
            <person name="Park H.-J."/>
            <person name="Ramirez L."/>
            <person name="Alfaro M."/>
            <person name="Sun H."/>
            <person name="Tritt A."/>
            <person name="Yoshinaga Y."/>
            <person name="Zwiers L.-H."/>
            <person name="Turgeon B."/>
            <person name="Goodwin S."/>
            <person name="Spatafora J."/>
            <person name="Crous P."/>
            <person name="Grigoriev I."/>
        </authorList>
    </citation>
    <scope>NUCLEOTIDE SEQUENCE</scope>
    <source>
        <strain evidence="2">CBS 121739</strain>
    </source>
</reference>
<name>A0A6A6VVB1_9PEZI</name>
<evidence type="ECO:0000256" key="1">
    <source>
        <dbReference type="SAM" id="MobiDB-lite"/>
    </source>
</evidence>
<feature type="compositionally biased region" description="Basic and acidic residues" evidence="1">
    <location>
        <begin position="398"/>
        <end position="409"/>
    </location>
</feature>
<keyword evidence="3" id="KW-1185">Reference proteome</keyword>